<dbReference type="GO" id="GO:0008380">
    <property type="term" value="P:RNA splicing"/>
    <property type="evidence" value="ECO:0007669"/>
    <property type="project" value="UniProtKB-KW"/>
</dbReference>
<dbReference type="OrthoDB" id="10266058at2759"/>
<keyword evidence="2 4" id="KW-0694">RNA-binding</keyword>
<dbReference type="InterPro" id="IPR000504">
    <property type="entry name" value="RRM_dom"/>
</dbReference>
<dbReference type="InterPro" id="IPR012677">
    <property type="entry name" value="Nucleotide-bd_a/b_plait_sf"/>
</dbReference>
<reference evidence="7" key="1">
    <citation type="submission" date="2013-10" db="EMBL/GenBank/DDBJ databases">
        <title>Genomic analysis of the causative agents of coccidiosis in chickens.</title>
        <authorList>
            <person name="Reid A.J."/>
            <person name="Blake D."/>
            <person name="Billington K."/>
            <person name="Browne H."/>
            <person name="Dunn M."/>
            <person name="Hung S."/>
            <person name="Kawahara F."/>
            <person name="Miranda-Saavedra D."/>
            <person name="Mourier T."/>
            <person name="Nagra H."/>
            <person name="Otto T.D."/>
            <person name="Rawlings N."/>
            <person name="Sanchez A."/>
            <person name="Sanders M."/>
            <person name="Subramaniam C."/>
            <person name="Tay Y."/>
            <person name="Dear P."/>
            <person name="Doerig C."/>
            <person name="Gruber A."/>
            <person name="Parkinson J."/>
            <person name="Shirley M."/>
            <person name="Wan K.L."/>
            <person name="Berriman M."/>
            <person name="Tomley F."/>
            <person name="Pain A."/>
        </authorList>
    </citation>
    <scope>NUCLEOTIDE SEQUENCE</scope>
    <source>
        <strain evidence="7">Houghton</strain>
    </source>
</reference>
<keyword evidence="8" id="KW-1185">Reference proteome</keyword>
<evidence type="ECO:0000256" key="4">
    <source>
        <dbReference type="PROSITE-ProRule" id="PRU00176"/>
    </source>
</evidence>
<proteinExistence type="predicted"/>
<gene>
    <name evidence="7" type="ORF">EAH_00002800</name>
</gene>
<evidence type="ECO:0000259" key="6">
    <source>
        <dbReference type="PROSITE" id="PS50102"/>
    </source>
</evidence>
<dbReference type="Proteomes" id="UP000018050">
    <property type="component" value="Unassembled WGS sequence"/>
</dbReference>
<dbReference type="AlphaFoldDB" id="U6GP91"/>
<feature type="domain" description="RRM" evidence="6">
    <location>
        <begin position="290"/>
        <end position="376"/>
    </location>
</feature>
<evidence type="ECO:0000313" key="7">
    <source>
        <dbReference type="EMBL" id="CDI80444.1"/>
    </source>
</evidence>
<dbReference type="GeneID" id="25268350"/>
<dbReference type="PANTHER" id="PTHR23139">
    <property type="entry name" value="RNA-BINDING PROTEIN"/>
    <property type="match status" value="1"/>
</dbReference>
<feature type="compositionally biased region" description="Basic and acidic residues" evidence="5">
    <location>
        <begin position="161"/>
        <end position="170"/>
    </location>
</feature>
<feature type="compositionally biased region" description="Gly residues" evidence="5">
    <location>
        <begin position="9"/>
        <end position="21"/>
    </location>
</feature>
<dbReference type="GO" id="GO:0003723">
    <property type="term" value="F:RNA binding"/>
    <property type="evidence" value="ECO:0007669"/>
    <property type="project" value="UniProtKB-UniRule"/>
</dbReference>
<evidence type="ECO:0000256" key="3">
    <source>
        <dbReference type="ARBA" id="ARBA00023187"/>
    </source>
</evidence>
<organism evidence="7 8">
    <name type="scientific">Eimeria acervulina</name>
    <name type="common">Coccidian parasite</name>
    <dbReference type="NCBI Taxonomy" id="5801"/>
    <lineage>
        <taxon>Eukaryota</taxon>
        <taxon>Sar</taxon>
        <taxon>Alveolata</taxon>
        <taxon>Apicomplexa</taxon>
        <taxon>Conoidasida</taxon>
        <taxon>Coccidia</taxon>
        <taxon>Eucoccidiorida</taxon>
        <taxon>Eimeriorina</taxon>
        <taxon>Eimeriidae</taxon>
        <taxon>Eimeria</taxon>
    </lineage>
</organism>
<dbReference type="EMBL" id="HG671211">
    <property type="protein sequence ID" value="CDI80444.1"/>
    <property type="molecule type" value="Genomic_DNA"/>
</dbReference>
<feature type="compositionally biased region" description="Basic and acidic residues" evidence="5">
    <location>
        <begin position="198"/>
        <end position="224"/>
    </location>
</feature>
<dbReference type="PROSITE" id="PS50102">
    <property type="entry name" value="RRM"/>
    <property type="match status" value="1"/>
</dbReference>
<feature type="compositionally biased region" description="Low complexity" evidence="5">
    <location>
        <begin position="186"/>
        <end position="197"/>
    </location>
</feature>
<dbReference type="InterPro" id="IPR035979">
    <property type="entry name" value="RBD_domain_sf"/>
</dbReference>
<dbReference type="GO" id="GO:0006397">
    <property type="term" value="P:mRNA processing"/>
    <property type="evidence" value="ECO:0007669"/>
    <property type="project" value="UniProtKB-KW"/>
</dbReference>
<dbReference type="RefSeq" id="XP_013249613.1">
    <property type="nucleotide sequence ID" value="XM_013394159.1"/>
</dbReference>
<feature type="compositionally biased region" description="Basic and acidic residues" evidence="5">
    <location>
        <begin position="74"/>
        <end position="94"/>
    </location>
</feature>
<dbReference type="OMA" id="FLRIMQI"/>
<feature type="compositionally biased region" description="Pro residues" evidence="5">
    <location>
        <begin position="409"/>
        <end position="421"/>
    </location>
</feature>
<evidence type="ECO:0000256" key="1">
    <source>
        <dbReference type="ARBA" id="ARBA00022664"/>
    </source>
</evidence>
<feature type="region of interest" description="Disordered" evidence="5">
    <location>
        <begin position="1"/>
        <end position="235"/>
    </location>
</feature>
<evidence type="ECO:0000256" key="2">
    <source>
        <dbReference type="ARBA" id="ARBA00022884"/>
    </source>
</evidence>
<evidence type="ECO:0000256" key="5">
    <source>
        <dbReference type="SAM" id="MobiDB-lite"/>
    </source>
</evidence>
<feature type="compositionally biased region" description="Gly residues" evidence="5">
    <location>
        <begin position="42"/>
        <end position="54"/>
    </location>
</feature>
<dbReference type="CDD" id="cd12232">
    <property type="entry name" value="RRM3_U2AF65"/>
    <property type="match status" value="1"/>
</dbReference>
<dbReference type="VEuPathDB" id="ToxoDB:EAH_00002800"/>
<protein>
    <recommendedName>
        <fullName evidence="6">RRM domain-containing protein</fullName>
    </recommendedName>
</protein>
<feature type="region of interest" description="Disordered" evidence="5">
    <location>
        <begin position="404"/>
        <end position="423"/>
    </location>
</feature>
<accession>U6GP91</accession>
<dbReference type="SUPFAM" id="SSF54928">
    <property type="entry name" value="RNA-binding domain, RBD"/>
    <property type="match status" value="1"/>
</dbReference>
<evidence type="ECO:0000313" key="8">
    <source>
        <dbReference type="Proteomes" id="UP000018050"/>
    </source>
</evidence>
<feature type="compositionally biased region" description="Basic and acidic residues" evidence="5">
    <location>
        <begin position="111"/>
        <end position="149"/>
    </location>
</feature>
<reference evidence="7" key="2">
    <citation type="submission" date="2013-10" db="EMBL/GenBank/DDBJ databases">
        <authorList>
            <person name="Aslett M."/>
        </authorList>
    </citation>
    <scope>NUCLEOTIDE SEQUENCE</scope>
    <source>
        <strain evidence="7">Houghton</strain>
    </source>
</reference>
<keyword evidence="3" id="KW-0508">mRNA splicing</keyword>
<keyword evidence="1" id="KW-0507">mRNA processing</keyword>
<dbReference type="SMART" id="SM00360">
    <property type="entry name" value="RRM"/>
    <property type="match status" value="1"/>
</dbReference>
<dbReference type="Gene3D" id="3.30.70.330">
    <property type="match status" value="2"/>
</dbReference>
<name>U6GP91_EIMAC</name>
<sequence length="530" mass="57764">MMPREGERGGGGGEGGGGAYRGGPASNGRGGGGSSAWRGGDRGVGSGVSAGGGGPHDEGEAYGSEDSRWQPWRGGREPHGGYRGAGERDRREGRPPPPPLSRGGYEGGGGYRDEDRGRDRGGEGYRDDDRGGRDRGGYRPRDRDRDRGEGGGYYSSGGYYRDYRRERGGDRGGSGVQTSADRQHRSPSIPRPSSTSRGGERGGEGGQRKKRLNRDISTSRERSRSRERRRRRQQAECIRRAGGFQKLADSEGHEPIRLFWDGFQWVAKAAGALGPQQLDAAAMNSTRKLRRLYFGNLPLHAGLTEQMFQEMVWEEMKIRGFCSNPNVNPVLYVWFAKDKGNYGFVEFTSVEETERALTMDGMLCLGVPLKVSRPNDYTTTSSAQTHAMTVMGQQAAAILLGGAAAAATPQPPQPPPGPPPGTSRYMRIIQVVETAKIQSSEDYEDIYEDVKEGCSKFGEVVGGVIITPDNRGSSPYLLCDVLFEFATAEACDNCISNMSTRRYEGKQITAIRLDAEEVETFVIPLINKHK</sequence>